<proteinExistence type="inferred from homology"/>
<keyword evidence="5" id="KW-0449">Lipoprotein</keyword>
<evidence type="ECO:0000256" key="4">
    <source>
        <dbReference type="SAM" id="MobiDB-lite"/>
    </source>
</evidence>
<evidence type="ECO:0000313" key="5">
    <source>
        <dbReference type="EMBL" id="VFU18298.1"/>
    </source>
</evidence>
<keyword evidence="3" id="KW-0732">Signal</keyword>
<sequence>MISGQGEEDEAGVKQQNSGDTSEDQVALNISGDVREDHSAVDPHIWVDPVNAMKMVENIAAGLVQADPANKLFYETNAREYLNELEALHNDYRNGLARTTHREFITSHAAFGYLAKRYGLVQVPIRGLSPEVEPAPARMAEIIKLINEKRIRYIFFETLVSPKVSQIIAGEAGAGTLVLNPLGNLTTDEIDAGKDYLTVMRENLVNLQKALEVAES</sequence>
<dbReference type="GO" id="GO:0030001">
    <property type="term" value="P:metal ion transport"/>
    <property type="evidence" value="ECO:0007669"/>
    <property type="project" value="InterPro"/>
</dbReference>
<dbReference type="SUPFAM" id="SSF53807">
    <property type="entry name" value="Helical backbone' metal receptor"/>
    <property type="match status" value="1"/>
</dbReference>
<evidence type="ECO:0000256" key="3">
    <source>
        <dbReference type="ARBA" id="ARBA00022729"/>
    </source>
</evidence>
<dbReference type="PANTHER" id="PTHR42953:SF3">
    <property type="entry name" value="HIGH-AFFINITY ZINC UPTAKE SYSTEM PROTEIN ZNUA"/>
    <property type="match status" value="1"/>
</dbReference>
<dbReference type="AlphaFoldDB" id="A0A485M681"/>
<dbReference type="InterPro" id="IPR006127">
    <property type="entry name" value="ZnuA-like"/>
</dbReference>
<dbReference type="Gene3D" id="3.40.50.1980">
    <property type="entry name" value="Nitrogenase molybdenum iron protein domain"/>
    <property type="match status" value="2"/>
</dbReference>
<dbReference type="GO" id="GO:0046872">
    <property type="term" value="F:metal ion binding"/>
    <property type="evidence" value="ECO:0007669"/>
    <property type="project" value="InterPro"/>
</dbReference>
<evidence type="ECO:0000256" key="2">
    <source>
        <dbReference type="ARBA" id="ARBA00022448"/>
    </source>
</evidence>
<name>A0A485M681_9ZZZZ</name>
<protein>
    <submittedName>
        <fullName evidence="5">Zn(II)-binding lipoprotein</fullName>
    </submittedName>
</protein>
<gene>
    <name evidence="5" type="ORF">SCFA_410010</name>
</gene>
<keyword evidence="2" id="KW-0813">Transport</keyword>
<dbReference type="PRINTS" id="PR00691">
    <property type="entry name" value="ADHESINB"/>
</dbReference>
<dbReference type="InterPro" id="IPR006129">
    <property type="entry name" value="AdhesinB"/>
</dbReference>
<reference evidence="5" key="1">
    <citation type="submission" date="2019-03" db="EMBL/GenBank/DDBJ databases">
        <authorList>
            <person name="Hao L."/>
        </authorList>
    </citation>
    <scope>NUCLEOTIDE SEQUENCE</scope>
</reference>
<organism evidence="5">
    <name type="scientific">anaerobic digester metagenome</name>
    <dbReference type="NCBI Taxonomy" id="1263854"/>
    <lineage>
        <taxon>unclassified sequences</taxon>
        <taxon>metagenomes</taxon>
        <taxon>ecological metagenomes</taxon>
    </lineage>
</organism>
<evidence type="ECO:0000256" key="1">
    <source>
        <dbReference type="ARBA" id="ARBA00011028"/>
    </source>
</evidence>
<accession>A0A485M681</accession>
<dbReference type="GO" id="GO:0007155">
    <property type="term" value="P:cell adhesion"/>
    <property type="evidence" value="ECO:0007669"/>
    <property type="project" value="InterPro"/>
</dbReference>
<feature type="region of interest" description="Disordered" evidence="4">
    <location>
        <begin position="1"/>
        <end position="25"/>
    </location>
</feature>
<feature type="compositionally biased region" description="Acidic residues" evidence="4">
    <location>
        <begin position="1"/>
        <end position="10"/>
    </location>
</feature>
<comment type="similarity">
    <text evidence="1">Belongs to the bacterial solute-binding protein 9 family.</text>
</comment>
<dbReference type="Pfam" id="PF01297">
    <property type="entry name" value="ZnuA"/>
    <property type="match status" value="1"/>
</dbReference>
<dbReference type="PANTHER" id="PTHR42953">
    <property type="entry name" value="HIGH-AFFINITY ZINC UPTAKE SYSTEM PROTEIN ZNUA-RELATED"/>
    <property type="match status" value="1"/>
</dbReference>
<dbReference type="InterPro" id="IPR050492">
    <property type="entry name" value="Bact_metal-bind_prot9"/>
</dbReference>
<dbReference type="EMBL" id="CAADRN010000341">
    <property type="protein sequence ID" value="VFU18298.1"/>
    <property type="molecule type" value="Genomic_DNA"/>
</dbReference>